<name>A0A1E1JX03_9HELO</name>
<evidence type="ECO:0000313" key="1">
    <source>
        <dbReference type="EMBL" id="CZS90251.1"/>
    </source>
</evidence>
<evidence type="ECO:0000313" key="2">
    <source>
        <dbReference type="Proteomes" id="UP000178129"/>
    </source>
</evidence>
<dbReference type="EMBL" id="FJUW01000004">
    <property type="protein sequence ID" value="CZS90251.1"/>
    <property type="molecule type" value="Genomic_DNA"/>
</dbReference>
<dbReference type="Proteomes" id="UP000178129">
    <property type="component" value="Unassembled WGS sequence"/>
</dbReference>
<keyword evidence="2" id="KW-1185">Reference proteome</keyword>
<protein>
    <submittedName>
        <fullName evidence="1">Uncharacterized protein</fullName>
    </submittedName>
</protein>
<dbReference type="InParanoid" id="A0A1E1JX03"/>
<reference evidence="2" key="1">
    <citation type="submission" date="2016-03" db="EMBL/GenBank/DDBJ databases">
        <authorList>
            <person name="Ploux O."/>
        </authorList>
    </citation>
    <scope>NUCLEOTIDE SEQUENCE [LARGE SCALE GENOMIC DNA]</scope>
    <source>
        <strain evidence="2">UK7</strain>
    </source>
</reference>
<dbReference type="AlphaFoldDB" id="A0A1E1JX03"/>
<gene>
    <name evidence="1" type="ORF">RCO7_08618</name>
</gene>
<sequence length="60" mass="6974">MGFDGQQWPVIVPAIDFVFNLCYLDRRAENNPKNYHLPAHAVSPSHLLQRPPQLYLERSI</sequence>
<accession>A0A1E1JX03</accession>
<comment type="caution">
    <text evidence="1">The sequence shown here is derived from an EMBL/GenBank/DDBJ whole genome shotgun (WGS) entry which is preliminary data.</text>
</comment>
<proteinExistence type="predicted"/>
<organism evidence="1 2">
    <name type="scientific">Rhynchosporium graminicola</name>
    <dbReference type="NCBI Taxonomy" id="2792576"/>
    <lineage>
        <taxon>Eukaryota</taxon>
        <taxon>Fungi</taxon>
        <taxon>Dikarya</taxon>
        <taxon>Ascomycota</taxon>
        <taxon>Pezizomycotina</taxon>
        <taxon>Leotiomycetes</taxon>
        <taxon>Helotiales</taxon>
        <taxon>Ploettnerulaceae</taxon>
        <taxon>Rhynchosporium</taxon>
    </lineage>
</organism>